<sequence length="368" mass="40889">MTDQSDNTTRMYPQATLKQFTQLKPKPQWLEYDIIAQFNSDNNWYYSDDLNNIQQTQTDLLRTILHEMVHGLGFVSSWSDDLYQRFEPYVDDLTPFLTPMLLIPPEQLQTIAQNEDTNEGNQPFWGFVECPLDKFMVYHSVPMPTITNLLNNWGDANVLYNTIYDMVNGWIDSDLHLYAQSAYHGSTTPQDIAIALPGRSNTLLMETSLVPFVDGSTLSHVDYSSYHNTADYLMTYTTKPGVAVSAMKESFSTGPLGPELLQVLASLGYRIQSSPSSQPPTNYKTSRPSLIFWNPPKGLVGTTGNPSASASVVSKGPARSPPPSSASPSSTSSISSSYSLGFVPMAFHSHPILICIALLSLHSIFYLN</sequence>
<keyword evidence="2" id="KW-0812">Transmembrane</keyword>
<reference evidence="3 4" key="1">
    <citation type="submission" date="2016-07" db="EMBL/GenBank/DDBJ databases">
        <title>Pervasive Adenine N6-methylation of Active Genes in Fungi.</title>
        <authorList>
            <consortium name="DOE Joint Genome Institute"/>
            <person name="Mondo S.J."/>
            <person name="Dannebaum R.O."/>
            <person name="Kuo R.C."/>
            <person name="Labutti K."/>
            <person name="Haridas S."/>
            <person name="Kuo A."/>
            <person name="Salamov A."/>
            <person name="Ahrendt S.R."/>
            <person name="Lipzen A."/>
            <person name="Sullivan W."/>
            <person name="Andreopoulos W.B."/>
            <person name="Clum A."/>
            <person name="Lindquist E."/>
            <person name="Daum C."/>
            <person name="Ramamoorthy G.K."/>
            <person name="Gryganskyi A."/>
            <person name="Culley D."/>
            <person name="Magnuson J.K."/>
            <person name="James T.Y."/>
            <person name="O'Malley M.A."/>
            <person name="Stajich J.E."/>
            <person name="Spatafora J.W."/>
            <person name="Visel A."/>
            <person name="Grigoriev I.V."/>
        </authorList>
    </citation>
    <scope>NUCLEOTIDE SEQUENCE [LARGE SCALE GENOMIC DNA]</scope>
    <source>
        <strain evidence="3 4">NRRL 1336</strain>
    </source>
</reference>
<dbReference type="EMBL" id="MCGE01000001">
    <property type="protein sequence ID" value="ORZ25872.1"/>
    <property type="molecule type" value="Genomic_DNA"/>
</dbReference>
<keyword evidence="2" id="KW-1133">Transmembrane helix</keyword>
<evidence type="ECO:0000256" key="2">
    <source>
        <dbReference type="SAM" id="Phobius"/>
    </source>
</evidence>
<keyword evidence="4" id="KW-1185">Reference proteome</keyword>
<protein>
    <submittedName>
        <fullName evidence="3">Uncharacterized protein</fullName>
    </submittedName>
</protein>
<dbReference type="AlphaFoldDB" id="A0A1X2J219"/>
<keyword evidence="2" id="KW-0472">Membrane</keyword>
<comment type="caution">
    <text evidence="3">The sequence shown here is derived from an EMBL/GenBank/DDBJ whole genome shotgun (WGS) entry which is preliminary data.</text>
</comment>
<proteinExistence type="predicted"/>
<feature type="transmembrane region" description="Helical" evidence="2">
    <location>
        <begin position="345"/>
        <end position="367"/>
    </location>
</feature>
<name>A0A1X2J219_9FUNG</name>
<dbReference type="Proteomes" id="UP000193560">
    <property type="component" value="Unassembled WGS sequence"/>
</dbReference>
<dbReference type="STRING" id="90262.A0A1X2J219"/>
<feature type="compositionally biased region" description="Polar residues" evidence="1">
    <location>
        <begin position="303"/>
        <end position="312"/>
    </location>
</feature>
<dbReference type="OrthoDB" id="73465at2759"/>
<gene>
    <name evidence="3" type="ORF">BCR42DRAFT_16364</name>
</gene>
<evidence type="ECO:0000313" key="3">
    <source>
        <dbReference type="EMBL" id="ORZ25872.1"/>
    </source>
</evidence>
<evidence type="ECO:0000313" key="4">
    <source>
        <dbReference type="Proteomes" id="UP000193560"/>
    </source>
</evidence>
<evidence type="ECO:0000256" key="1">
    <source>
        <dbReference type="SAM" id="MobiDB-lite"/>
    </source>
</evidence>
<feature type="region of interest" description="Disordered" evidence="1">
    <location>
        <begin position="303"/>
        <end position="332"/>
    </location>
</feature>
<organism evidence="3 4">
    <name type="scientific">Absidia repens</name>
    <dbReference type="NCBI Taxonomy" id="90262"/>
    <lineage>
        <taxon>Eukaryota</taxon>
        <taxon>Fungi</taxon>
        <taxon>Fungi incertae sedis</taxon>
        <taxon>Mucoromycota</taxon>
        <taxon>Mucoromycotina</taxon>
        <taxon>Mucoromycetes</taxon>
        <taxon>Mucorales</taxon>
        <taxon>Cunninghamellaceae</taxon>
        <taxon>Absidia</taxon>
    </lineage>
</organism>
<accession>A0A1X2J219</accession>